<keyword evidence="3" id="KW-1185">Reference proteome</keyword>
<evidence type="ECO:0000313" key="2">
    <source>
        <dbReference type="EMBL" id="KAJ4839181.1"/>
    </source>
</evidence>
<reference evidence="2" key="1">
    <citation type="submission" date="2022-02" db="EMBL/GenBank/DDBJ databases">
        <authorList>
            <person name="Henning P.M."/>
            <person name="McCubbin A.G."/>
            <person name="Shore J.S."/>
        </authorList>
    </citation>
    <scope>NUCLEOTIDE SEQUENCE</scope>
    <source>
        <strain evidence="2">F60SS</strain>
        <tissue evidence="2">Leaves</tissue>
    </source>
</reference>
<gene>
    <name evidence="2" type="ORF">Tsubulata_012930</name>
</gene>
<dbReference type="GO" id="GO:0015919">
    <property type="term" value="P:peroxisomal membrane transport"/>
    <property type="evidence" value="ECO:0007669"/>
    <property type="project" value="InterPro"/>
</dbReference>
<accession>A0A9Q0FZG7</accession>
<dbReference type="OrthoDB" id="1919407at2759"/>
<keyword evidence="1" id="KW-0812">Transmembrane</keyword>
<dbReference type="Proteomes" id="UP001141552">
    <property type="component" value="Unassembled WGS sequence"/>
</dbReference>
<dbReference type="PANTHER" id="PTHR36361:SF1">
    <property type="entry name" value="PROTEIN APEM9"/>
    <property type="match status" value="1"/>
</dbReference>
<dbReference type="EMBL" id="JAKUCV010003386">
    <property type="protein sequence ID" value="KAJ4839181.1"/>
    <property type="molecule type" value="Genomic_DNA"/>
</dbReference>
<name>A0A9Q0FZG7_9ROSI</name>
<reference evidence="2" key="2">
    <citation type="journal article" date="2023" name="Plants (Basel)">
        <title>Annotation of the Turnera subulata (Passifloraceae) Draft Genome Reveals the S-Locus Evolved after the Divergence of Turneroideae from Passifloroideae in a Stepwise Manner.</title>
        <authorList>
            <person name="Henning P.M."/>
            <person name="Roalson E.H."/>
            <person name="Mir W."/>
            <person name="McCubbin A.G."/>
            <person name="Shore J.S."/>
        </authorList>
    </citation>
    <scope>NUCLEOTIDE SEQUENCE</scope>
    <source>
        <strain evidence="2">F60SS</strain>
    </source>
</reference>
<sequence length="285" mass="32019">MSNQIPFPSRSGLERVEATEPLEWLNLSERGASWTCFQITKGSLFGVREFLEEFLGSWRYVDGRYYLLGGVDANMDIQDGCGRNCILEVDQYMEVVEVYVVTFLGAILNNLDLAISWVEKTTIPEERKQVLLRRLHSLYSLKASNILKSSSLPENNSHGSQTSSLNLHEGSPTVNDLSNGDSNTKQAILKLSRRVDPCFSWFRSINLKLGSIHLVITNGKIMLGCLIILIYYLIRKKGASLNGILRRQILSVKKAVSDLWRLAFSYQVNPLAAVQPLPVAPRGTR</sequence>
<feature type="transmembrane region" description="Helical" evidence="1">
    <location>
        <begin position="212"/>
        <end position="234"/>
    </location>
</feature>
<keyword evidence="1" id="KW-0472">Membrane</keyword>
<dbReference type="PANTHER" id="PTHR36361">
    <property type="entry name" value="PROTEIN APEM9"/>
    <property type="match status" value="1"/>
</dbReference>
<dbReference type="AlphaFoldDB" id="A0A9Q0FZG7"/>
<keyword evidence="1" id="KW-1133">Transmembrane helix</keyword>
<dbReference type="InterPro" id="IPR034571">
    <property type="entry name" value="APEM9"/>
</dbReference>
<comment type="caution">
    <text evidence="2">The sequence shown here is derived from an EMBL/GenBank/DDBJ whole genome shotgun (WGS) entry which is preliminary data.</text>
</comment>
<evidence type="ECO:0000313" key="3">
    <source>
        <dbReference type="Proteomes" id="UP001141552"/>
    </source>
</evidence>
<proteinExistence type="predicted"/>
<organism evidence="2 3">
    <name type="scientific">Turnera subulata</name>
    <dbReference type="NCBI Taxonomy" id="218843"/>
    <lineage>
        <taxon>Eukaryota</taxon>
        <taxon>Viridiplantae</taxon>
        <taxon>Streptophyta</taxon>
        <taxon>Embryophyta</taxon>
        <taxon>Tracheophyta</taxon>
        <taxon>Spermatophyta</taxon>
        <taxon>Magnoliopsida</taxon>
        <taxon>eudicotyledons</taxon>
        <taxon>Gunneridae</taxon>
        <taxon>Pentapetalae</taxon>
        <taxon>rosids</taxon>
        <taxon>fabids</taxon>
        <taxon>Malpighiales</taxon>
        <taxon>Passifloraceae</taxon>
        <taxon>Turnera</taxon>
    </lineage>
</organism>
<evidence type="ECO:0000256" key="1">
    <source>
        <dbReference type="SAM" id="Phobius"/>
    </source>
</evidence>
<protein>
    <submittedName>
        <fullName evidence="2">Uncharacterized protein</fullName>
    </submittedName>
</protein>